<protein>
    <submittedName>
        <fullName evidence="1">Uncharacterized protein</fullName>
    </submittedName>
</protein>
<name>A0A1H7X2A7_9ACTN</name>
<evidence type="ECO:0000313" key="2">
    <source>
        <dbReference type="Proteomes" id="UP000198953"/>
    </source>
</evidence>
<sequence>MVTCFHCREPLDQRRRALLQDVTTTRAVNEIVATDGPGCGLHRLAPPASCG</sequence>
<accession>A0A1H7X2A7</accession>
<proteinExistence type="predicted"/>
<reference evidence="1 2" key="1">
    <citation type="submission" date="2016-10" db="EMBL/GenBank/DDBJ databases">
        <authorList>
            <person name="de Groot N.N."/>
        </authorList>
    </citation>
    <scope>NUCLEOTIDE SEQUENCE [LARGE SCALE GENOMIC DNA]</scope>
    <source>
        <strain evidence="1 2">DSM 43357</strain>
    </source>
</reference>
<keyword evidence="2" id="KW-1185">Reference proteome</keyword>
<gene>
    <name evidence="1" type="ORF">SAMN05660976_04720</name>
</gene>
<organism evidence="1 2">
    <name type="scientific">Nonomuraea pusilla</name>
    <dbReference type="NCBI Taxonomy" id="46177"/>
    <lineage>
        <taxon>Bacteria</taxon>
        <taxon>Bacillati</taxon>
        <taxon>Actinomycetota</taxon>
        <taxon>Actinomycetes</taxon>
        <taxon>Streptosporangiales</taxon>
        <taxon>Streptosporangiaceae</taxon>
        <taxon>Nonomuraea</taxon>
    </lineage>
</organism>
<dbReference type="AlphaFoldDB" id="A0A1H7X2A7"/>
<dbReference type="EMBL" id="FOBF01000011">
    <property type="protein sequence ID" value="SEM27893.1"/>
    <property type="molecule type" value="Genomic_DNA"/>
</dbReference>
<dbReference type="Proteomes" id="UP000198953">
    <property type="component" value="Unassembled WGS sequence"/>
</dbReference>
<evidence type="ECO:0000313" key="1">
    <source>
        <dbReference type="EMBL" id="SEM27893.1"/>
    </source>
</evidence>